<organism evidence="1 2">
    <name type="scientific">Methylobacterium indicum</name>
    <dbReference type="NCBI Taxonomy" id="1775910"/>
    <lineage>
        <taxon>Bacteria</taxon>
        <taxon>Pseudomonadati</taxon>
        <taxon>Pseudomonadota</taxon>
        <taxon>Alphaproteobacteria</taxon>
        <taxon>Hyphomicrobiales</taxon>
        <taxon>Methylobacteriaceae</taxon>
        <taxon>Methylobacterium</taxon>
    </lineage>
</organism>
<sequence length="93" mass="9664">MAAAQRQEAGSAARRVLVSNTAANMVSSLHPFDKSKAEATLAAVRSSFLDAEKAKIEKIAGVDNAFVASVGDLRVMFKTEGDTVIVTSVIAPG</sequence>
<dbReference type="KEGG" id="mind:mvi_07050"/>
<gene>
    <name evidence="1" type="ORF">mvi_07050</name>
</gene>
<dbReference type="Proteomes" id="UP000663508">
    <property type="component" value="Chromosome"/>
</dbReference>
<evidence type="ECO:0000313" key="2">
    <source>
        <dbReference type="Proteomes" id="UP000663508"/>
    </source>
</evidence>
<proteinExistence type="predicted"/>
<evidence type="ECO:0000313" key="1">
    <source>
        <dbReference type="EMBL" id="BCM82244.1"/>
    </source>
</evidence>
<dbReference type="EMBL" id="AP024145">
    <property type="protein sequence ID" value="BCM82244.1"/>
    <property type="molecule type" value="Genomic_DNA"/>
</dbReference>
<reference evidence="1" key="1">
    <citation type="submission" date="2020-11" db="EMBL/GenBank/DDBJ databases">
        <title>Complete genome sequence of a novel pathogenic Methylobacterium strain isolated from rice in Vietnam.</title>
        <authorList>
            <person name="Lai K."/>
            <person name="Okazaki S."/>
            <person name="Higashi K."/>
            <person name="Mori H."/>
            <person name="Toyoda A."/>
            <person name="Kurokawa K."/>
        </authorList>
    </citation>
    <scope>NUCLEOTIDE SEQUENCE</scope>
    <source>
        <strain evidence="1">VL1</strain>
    </source>
</reference>
<dbReference type="RefSeq" id="WP_207181460.1">
    <property type="nucleotide sequence ID" value="NZ_AP024145.1"/>
</dbReference>
<dbReference type="AlphaFoldDB" id="A0A8H8WQ07"/>
<accession>A0A8H8WQ07</accession>
<name>A0A8H8WQ07_9HYPH</name>
<protein>
    <submittedName>
        <fullName evidence="1">Uncharacterized protein</fullName>
    </submittedName>
</protein>